<dbReference type="AlphaFoldDB" id="A0A3R9QXW7"/>
<proteinExistence type="predicted"/>
<gene>
    <name evidence="2" type="ORF">D6D85_04080</name>
</gene>
<dbReference type="EMBL" id="RCOS01000062">
    <property type="protein sequence ID" value="RSN76139.1"/>
    <property type="molecule type" value="Genomic_DNA"/>
</dbReference>
<sequence>MRKPLLIISIFLFILFVSYLILYYEQSELSDVDEVINLCRASVQNTEVNDLFRNGTVIMYNFTGYVKGCGGPLAFIKQGPIQFLENCIKGKAVYHYGSDYMVILENRTHYLVYIFVLEAYPFHSKGIFKEIRYIAIYNKRGAKGLLKPDVLYHAWEGRRVNGSAIVYYRPVKDEKQMMILISSQWFPQYWTEELVSKRRIYVEAPIFGIAWNVSMEFIKEININNRSIIIVKYIYPESSFICCVDRKTGIPLAWISHNNKPTYYEHLAEIDNMSRWPYLAEMLEEQKCIDTETGEVIKP</sequence>
<accession>A0A3R9QXW7</accession>
<comment type="caution">
    <text evidence="2">The sequence shown here is derived from an EMBL/GenBank/DDBJ whole genome shotgun (WGS) entry which is preliminary data.</text>
</comment>
<keyword evidence="1" id="KW-1133">Transmembrane helix</keyword>
<protein>
    <submittedName>
        <fullName evidence="2">Uncharacterized protein</fullName>
    </submittedName>
</protein>
<evidence type="ECO:0000313" key="3">
    <source>
        <dbReference type="Proteomes" id="UP000277582"/>
    </source>
</evidence>
<organism evidence="2 3">
    <name type="scientific">Candidatus Methanodesulfokora washburnensis</name>
    <dbReference type="NCBI Taxonomy" id="2478471"/>
    <lineage>
        <taxon>Archaea</taxon>
        <taxon>Thermoproteota</taxon>
        <taxon>Candidatus Korarchaeia</taxon>
        <taxon>Candidatus Korarchaeia incertae sedis</taxon>
        <taxon>Candidatus Methanodesulfokora</taxon>
    </lineage>
</organism>
<evidence type="ECO:0000313" key="2">
    <source>
        <dbReference type="EMBL" id="RSN76139.1"/>
    </source>
</evidence>
<reference evidence="2 3" key="1">
    <citation type="submission" date="2018-10" db="EMBL/GenBank/DDBJ databases">
        <title>Co-occurring genomic capacity for anaerobic methane metabolism and dissimilatory sulfite reduction discovered in the Korarchaeota.</title>
        <authorList>
            <person name="Mckay L.J."/>
            <person name="Dlakic M."/>
            <person name="Fields M.W."/>
            <person name="Delmont T.O."/>
            <person name="Eren A.M."/>
            <person name="Jay Z.J."/>
            <person name="Klingelsmith K.B."/>
            <person name="Rusch D.B."/>
            <person name="Inskeep W.P."/>
        </authorList>
    </citation>
    <scope>NUCLEOTIDE SEQUENCE [LARGE SCALE GENOMIC DNA]</scope>
    <source>
        <strain evidence="2 3">MDKW</strain>
    </source>
</reference>
<keyword evidence="1" id="KW-0812">Transmembrane</keyword>
<evidence type="ECO:0000256" key="1">
    <source>
        <dbReference type="SAM" id="Phobius"/>
    </source>
</evidence>
<dbReference type="Proteomes" id="UP000277582">
    <property type="component" value="Unassembled WGS sequence"/>
</dbReference>
<keyword evidence="1" id="KW-0472">Membrane</keyword>
<feature type="transmembrane region" description="Helical" evidence="1">
    <location>
        <begin position="5"/>
        <end position="24"/>
    </location>
</feature>
<keyword evidence="3" id="KW-1185">Reference proteome</keyword>
<name>A0A3R9QXW7_9CREN</name>